<accession>A0ABY5DV25</accession>
<proteinExistence type="inferred from homology"/>
<dbReference type="CDD" id="cd00897">
    <property type="entry name" value="UGPase_euk"/>
    <property type="match status" value="1"/>
</dbReference>
<dbReference type="Pfam" id="PF01704">
    <property type="entry name" value="UDPGP"/>
    <property type="match status" value="1"/>
</dbReference>
<dbReference type="InterPro" id="IPR029044">
    <property type="entry name" value="Nucleotide-diphossugar_trans"/>
</dbReference>
<dbReference type="SUPFAM" id="SSF53448">
    <property type="entry name" value="Nucleotide-diphospho-sugar transferases"/>
    <property type="match status" value="1"/>
</dbReference>
<keyword evidence="3 4" id="KW-0548">Nucleotidyltransferase</keyword>
<dbReference type="PANTHER" id="PTHR43511">
    <property type="match status" value="1"/>
</dbReference>
<dbReference type="InterPro" id="IPR016267">
    <property type="entry name" value="UDPGP_trans"/>
</dbReference>
<dbReference type="RefSeq" id="WP_254572533.1">
    <property type="nucleotide sequence ID" value="NZ_CP098502.1"/>
</dbReference>
<name>A0ABY5DV25_9ACTN</name>
<dbReference type="Gene3D" id="2.160.10.10">
    <property type="entry name" value="Hexapeptide repeat proteins"/>
    <property type="match status" value="1"/>
</dbReference>
<keyword evidence="2" id="KW-0808">Transferase</keyword>
<dbReference type="Proteomes" id="UP001056035">
    <property type="component" value="Chromosome"/>
</dbReference>
<comment type="similarity">
    <text evidence="1">Belongs to the UDPGP type 1 family.</text>
</comment>
<dbReference type="EMBL" id="CP098502">
    <property type="protein sequence ID" value="UTI65855.1"/>
    <property type="molecule type" value="Genomic_DNA"/>
</dbReference>
<reference evidence="4 5" key="1">
    <citation type="submission" date="2022-06" db="EMBL/GenBank/DDBJ databases">
        <title>Paraconexibacter antarcticus.</title>
        <authorList>
            <person name="Kim C.S."/>
        </authorList>
    </citation>
    <scope>NUCLEOTIDE SEQUENCE [LARGE SCALE GENOMIC DNA]</scope>
    <source>
        <strain evidence="4 5">02-257</strain>
    </source>
</reference>
<dbReference type="Gene3D" id="3.90.550.10">
    <property type="entry name" value="Spore Coat Polysaccharide Biosynthesis Protein SpsA, Chain A"/>
    <property type="match status" value="1"/>
</dbReference>
<evidence type="ECO:0000313" key="4">
    <source>
        <dbReference type="EMBL" id="UTI65855.1"/>
    </source>
</evidence>
<keyword evidence="5" id="KW-1185">Reference proteome</keyword>
<gene>
    <name evidence="4" type="ORF">NBH00_06460</name>
</gene>
<evidence type="ECO:0000256" key="1">
    <source>
        <dbReference type="ARBA" id="ARBA00010401"/>
    </source>
</evidence>
<dbReference type="InterPro" id="IPR002618">
    <property type="entry name" value="UDPGP_fam"/>
</dbReference>
<evidence type="ECO:0000313" key="5">
    <source>
        <dbReference type="Proteomes" id="UP001056035"/>
    </source>
</evidence>
<sequence>MPTPDALTAAEAKLRGSGAADAAVDTFLRQLGRVLRGERGALAEAELDPVTSLDDAEALPAAGDDATEALLGEAVVIKLNGGLGTSMGLDGPKSLLPVKGELTFLDVIARQIVHLREETGARLPLVLMNSFATREPSLARLATHTGLDQDVPADFLQNKVPKLRADDLTPVEWPADPGLEWAPPGHGDLYPALVGSGMLDTLLAAGYRYAFVSNADNLGATLSPRLLAWFAGSGAPFAMEVADRTAADRKGGHLARRRGTGGLVLRELAQTPEEDLDSFQDITRHRYFNTNNLWVDLRALQATLTASGGVLELPLIVNAKTVDPKDASSTPVLQLETAMGAAIDALPGAVAIRVPRSRFGPVKTTSDLLTVRSDAYVLRDDARLALAPSRAGVPPQITLDSACYKLVGALDERFPAGAPSLVDCTRLTVEGDVRFGAGVVIRGEVELHGPRTVADGEVLGSGRYAAPVP</sequence>
<dbReference type="GO" id="GO:0016779">
    <property type="term" value="F:nucleotidyltransferase activity"/>
    <property type="evidence" value="ECO:0007669"/>
    <property type="project" value="UniProtKB-KW"/>
</dbReference>
<evidence type="ECO:0000256" key="3">
    <source>
        <dbReference type="ARBA" id="ARBA00022695"/>
    </source>
</evidence>
<organism evidence="4 5">
    <name type="scientific">Paraconexibacter antarcticus</name>
    <dbReference type="NCBI Taxonomy" id="2949664"/>
    <lineage>
        <taxon>Bacteria</taxon>
        <taxon>Bacillati</taxon>
        <taxon>Actinomycetota</taxon>
        <taxon>Thermoleophilia</taxon>
        <taxon>Solirubrobacterales</taxon>
        <taxon>Paraconexibacteraceae</taxon>
        <taxon>Paraconexibacter</taxon>
    </lineage>
</organism>
<evidence type="ECO:0000256" key="2">
    <source>
        <dbReference type="ARBA" id="ARBA00022679"/>
    </source>
</evidence>
<dbReference type="PIRSF" id="PIRSF000806">
    <property type="entry name" value="UDPGP"/>
    <property type="match status" value="1"/>
</dbReference>
<protein>
    <submittedName>
        <fullName evidence="4">UTP--glucose-1-phosphate uridylyltransferase</fullName>
    </submittedName>
</protein>